<dbReference type="AlphaFoldDB" id="A0A914CYD1"/>
<evidence type="ECO:0000259" key="3">
    <source>
        <dbReference type="PROSITE" id="PS51545"/>
    </source>
</evidence>
<dbReference type="Proteomes" id="UP000887540">
    <property type="component" value="Unplaced"/>
</dbReference>
<evidence type="ECO:0000313" key="5">
    <source>
        <dbReference type="WBParaSite" id="ACRNAN_scaffold16273.g25048.t1"/>
    </source>
</evidence>
<reference evidence="5" key="1">
    <citation type="submission" date="2022-11" db="UniProtKB">
        <authorList>
            <consortium name="WormBaseParasite"/>
        </authorList>
    </citation>
    <scope>IDENTIFICATION</scope>
</reference>
<dbReference type="GO" id="GO:0005886">
    <property type="term" value="C:plasma membrane"/>
    <property type="evidence" value="ECO:0007669"/>
    <property type="project" value="TreeGrafter"/>
</dbReference>
<dbReference type="InterPro" id="IPR015433">
    <property type="entry name" value="PI3/4_kinase"/>
</dbReference>
<accession>A0A914CYD1</accession>
<dbReference type="EC" id="2.7.1.67" evidence="2"/>
<dbReference type="PROSITE" id="PS51545">
    <property type="entry name" value="PIK_HELICAL"/>
    <property type="match status" value="1"/>
</dbReference>
<comment type="similarity">
    <text evidence="1">Belongs to the PI3/PI4-kinase family. Type III PI4K subfamily.</text>
</comment>
<dbReference type="GO" id="GO:0046854">
    <property type="term" value="P:phosphatidylinositol phosphate biosynthetic process"/>
    <property type="evidence" value="ECO:0007669"/>
    <property type="project" value="InterPro"/>
</dbReference>
<dbReference type="Pfam" id="PF19274">
    <property type="entry name" value="PI4K_N"/>
    <property type="match status" value="1"/>
</dbReference>
<dbReference type="SUPFAM" id="SSF48371">
    <property type="entry name" value="ARM repeat"/>
    <property type="match status" value="1"/>
</dbReference>
<dbReference type="GO" id="GO:0004430">
    <property type="term" value="F:1-phosphatidylinositol 4-kinase activity"/>
    <property type="evidence" value="ECO:0007669"/>
    <property type="project" value="TreeGrafter"/>
</dbReference>
<dbReference type="InterPro" id="IPR042236">
    <property type="entry name" value="PI3K_accessory_sf"/>
</dbReference>
<dbReference type="WBParaSite" id="ACRNAN_scaffold16273.g25048.t1">
    <property type="protein sequence ID" value="ACRNAN_scaffold16273.g25048.t1"/>
    <property type="gene ID" value="ACRNAN_scaffold16273.g25048"/>
</dbReference>
<dbReference type="GO" id="GO:0048015">
    <property type="term" value="P:phosphatidylinositol-mediated signaling"/>
    <property type="evidence" value="ECO:0007669"/>
    <property type="project" value="TreeGrafter"/>
</dbReference>
<evidence type="ECO:0000256" key="1">
    <source>
        <dbReference type="ARBA" id="ARBA00006209"/>
    </source>
</evidence>
<evidence type="ECO:0000313" key="4">
    <source>
        <dbReference type="Proteomes" id="UP000887540"/>
    </source>
</evidence>
<name>A0A914CYD1_9BILA</name>
<feature type="domain" description="PIK helical" evidence="3">
    <location>
        <begin position="183"/>
        <end position="347"/>
    </location>
</feature>
<dbReference type="InterPro" id="IPR016024">
    <property type="entry name" value="ARM-type_fold"/>
</dbReference>
<dbReference type="PANTHER" id="PTHR10048:SF15">
    <property type="entry name" value="PHOSPHATIDYLINOSITOL 4-KINASE ALPHA"/>
    <property type="match status" value="1"/>
</dbReference>
<proteinExistence type="inferred from homology"/>
<protein>
    <recommendedName>
        <fullName evidence="2">1-phosphatidylinositol 4-kinase</fullName>
        <ecNumber evidence="2">2.7.1.67</ecNumber>
    </recommendedName>
</protein>
<organism evidence="4 5">
    <name type="scientific">Acrobeloides nanus</name>
    <dbReference type="NCBI Taxonomy" id="290746"/>
    <lineage>
        <taxon>Eukaryota</taxon>
        <taxon>Metazoa</taxon>
        <taxon>Ecdysozoa</taxon>
        <taxon>Nematoda</taxon>
        <taxon>Chromadorea</taxon>
        <taxon>Rhabditida</taxon>
        <taxon>Tylenchina</taxon>
        <taxon>Cephalobomorpha</taxon>
        <taxon>Cephaloboidea</taxon>
        <taxon>Cephalobidae</taxon>
        <taxon>Acrobeloides</taxon>
    </lineage>
</organism>
<evidence type="ECO:0000256" key="2">
    <source>
        <dbReference type="ARBA" id="ARBA00012169"/>
    </source>
</evidence>
<dbReference type="InterPro" id="IPR001263">
    <property type="entry name" value="PI3K_accessory_dom"/>
</dbReference>
<dbReference type="Gene3D" id="1.25.40.70">
    <property type="entry name" value="Phosphatidylinositol 3-kinase, accessory domain (PIK)"/>
    <property type="match status" value="1"/>
</dbReference>
<sequence length="347" mass="39391">RIGDSTVPNVTQQSTSYIGCAGFHSPRFTRHIEAVGVRFRLLSSVLNMIQGDASSGRFSKNILRQRVYSVAFDYFTLAPQTPTQSNIQLKNDIKQLINFWNALFADAKYIKKETFATNDLELNLSNIQQYIGTGSQYESISPMKGSSQTWHGGTGITPNYANTISILASQTRNGTTSRISSMVRQGDQANREIERQIKSCLRRRQLLLLLVSSEIERMSVWLHPMGDQLEEGEATIDQWLKNTFIEARSEQKLMREMTKFAWDISPQLAVHLSSRFSAYITLSHLLTWSTCSPMVALALLCPKLYAPHPITIQYAVRVLRSYSADVLLLYIPQIVQAIRYDTVNFYE</sequence>
<keyword evidence="4" id="KW-1185">Reference proteome</keyword>
<dbReference type="PANTHER" id="PTHR10048">
    <property type="entry name" value="PHOSPHATIDYLINOSITOL KINASE"/>
    <property type="match status" value="1"/>
</dbReference>
<dbReference type="Pfam" id="PF00613">
    <property type="entry name" value="PI3Ka"/>
    <property type="match status" value="1"/>
</dbReference>
<dbReference type="InterPro" id="IPR045495">
    <property type="entry name" value="PI4K_N"/>
</dbReference>
<dbReference type="GO" id="GO:0005737">
    <property type="term" value="C:cytoplasm"/>
    <property type="evidence" value="ECO:0007669"/>
    <property type="project" value="TreeGrafter"/>
</dbReference>